<reference evidence="2" key="1">
    <citation type="submission" date="2020-06" db="EMBL/GenBank/DDBJ databases">
        <title>Draft genome of Bugula neritina, a colonial animal packing powerful symbionts and potential medicines.</title>
        <authorList>
            <person name="Rayko M."/>
        </authorList>
    </citation>
    <scope>NUCLEOTIDE SEQUENCE [LARGE SCALE GENOMIC DNA]</scope>
    <source>
        <strain evidence="2">Kwan_BN1</strain>
    </source>
</reference>
<feature type="region of interest" description="Disordered" evidence="1">
    <location>
        <begin position="285"/>
        <end position="322"/>
    </location>
</feature>
<dbReference type="PANTHER" id="PTHR35087">
    <property type="entry name" value="SIMILAR TO HYPOTHETICAL PROTEIN FLJ40298"/>
    <property type="match status" value="1"/>
</dbReference>
<feature type="region of interest" description="Disordered" evidence="1">
    <location>
        <begin position="108"/>
        <end position="128"/>
    </location>
</feature>
<evidence type="ECO:0000313" key="2">
    <source>
        <dbReference type="EMBL" id="KAF6022682.1"/>
    </source>
</evidence>
<sequence>MTTLNVPNISRKKPVPCNFSSNSFRVFGEELKNKAIYHRPPEIPQSFIQTYDKTLNLPSWYYNSHYEPERNIRDRNRCEVTYLRRNVRTLNHPVCYVPSAQESEHWWPSRVPSETRPNPSSTKDTTMRSDYNWTEEHQSYGSSRHKYSNDKAALGAVPVNHLPEKTGRQRFFKEMISYDHQYDSRKMNNYPIRSTRHGAYVSQPITAHQATRLLNHPENWRADGQVMPPTSSHSEPCGTSTAVLPGIGEHNCRLTDQPNFKRRSNFDIAPRSNLNVRVREYVPTLPTQMNEEHTKAPNLTHTEISEPKAEPPTAVDIPANAE</sequence>
<protein>
    <submittedName>
        <fullName evidence="2">C2orf73</fullName>
    </submittedName>
</protein>
<evidence type="ECO:0000313" key="3">
    <source>
        <dbReference type="Proteomes" id="UP000593567"/>
    </source>
</evidence>
<dbReference type="PANTHER" id="PTHR35087:SF1">
    <property type="entry name" value="RIKEN CDNA 4930505A04 GENE"/>
    <property type="match status" value="1"/>
</dbReference>
<accession>A0A7J7J8X2</accession>
<dbReference type="AlphaFoldDB" id="A0A7J7J8X2"/>
<name>A0A7J7J8X2_BUGNE</name>
<dbReference type="EMBL" id="VXIV02002816">
    <property type="protein sequence ID" value="KAF6022682.1"/>
    <property type="molecule type" value="Genomic_DNA"/>
</dbReference>
<dbReference type="OrthoDB" id="9971371at2759"/>
<dbReference type="InterPro" id="IPR031365">
    <property type="entry name" value="CMIP6"/>
</dbReference>
<keyword evidence="3" id="KW-1185">Reference proteome</keyword>
<dbReference type="Pfam" id="PF15667">
    <property type="entry name" value="CMIP6"/>
    <property type="match status" value="1"/>
</dbReference>
<gene>
    <name evidence="2" type="ORF">EB796_019012</name>
</gene>
<proteinExistence type="predicted"/>
<evidence type="ECO:0000256" key="1">
    <source>
        <dbReference type="SAM" id="MobiDB-lite"/>
    </source>
</evidence>
<organism evidence="2 3">
    <name type="scientific">Bugula neritina</name>
    <name type="common">Brown bryozoan</name>
    <name type="synonym">Sertularia neritina</name>
    <dbReference type="NCBI Taxonomy" id="10212"/>
    <lineage>
        <taxon>Eukaryota</taxon>
        <taxon>Metazoa</taxon>
        <taxon>Spiralia</taxon>
        <taxon>Lophotrochozoa</taxon>
        <taxon>Bryozoa</taxon>
        <taxon>Gymnolaemata</taxon>
        <taxon>Cheilostomatida</taxon>
        <taxon>Flustrina</taxon>
        <taxon>Buguloidea</taxon>
        <taxon>Bugulidae</taxon>
        <taxon>Bugula</taxon>
    </lineage>
</organism>
<comment type="caution">
    <text evidence="2">The sequence shown here is derived from an EMBL/GenBank/DDBJ whole genome shotgun (WGS) entry which is preliminary data.</text>
</comment>
<feature type="compositionally biased region" description="Polar residues" evidence="1">
    <location>
        <begin position="115"/>
        <end position="128"/>
    </location>
</feature>
<dbReference type="Proteomes" id="UP000593567">
    <property type="component" value="Unassembled WGS sequence"/>
</dbReference>